<evidence type="ECO:0000256" key="3">
    <source>
        <dbReference type="ARBA" id="ARBA00023295"/>
    </source>
</evidence>
<evidence type="ECO:0000256" key="4">
    <source>
        <dbReference type="RuleBase" id="RU361169"/>
    </source>
</evidence>
<dbReference type="EMBL" id="QICS01000013">
    <property type="protein sequence ID" value="PXV86222.1"/>
    <property type="molecule type" value="Genomic_DNA"/>
</dbReference>
<protein>
    <submittedName>
        <fullName evidence="6">Pectate lyase-like protein</fullName>
    </submittedName>
</protein>
<dbReference type="PANTHER" id="PTHR31339:SF0">
    <property type="entry name" value="PECTIN LYASE-LIKE SUPERFAMILY PROTEIN"/>
    <property type="match status" value="1"/>
</dbReference>
<name>A0A318EHR5_9FIRM</name>
<sequence length="440" mass="48816">MIYNVMDYGAKGDGITNDASAIQTAIDQCSKNGGGRVLLPGGHIFNSGSILLKSEVDFHLERGAVLKASDDLADYYPLANEGKIVAHQSGLPSFLNSEYAGRPFHAFITGFHQKNVSVTGFGTIDANEKIFYGTNSGYHIEGTYYPRIPLMLLEDFLHVTIKDVTMINCAFWTVHLVGCNDVLIEGLRILNNLQMANSDGIDPDHCKNVRINNCHIECGDDAIVLKNSGDYRKYGACENITITNCTLISTSAAIKFGTEGEDDFRNILVSNCAISKSNRGISIQIRDNGNVENVVFSNITIETRRFSHEWWGRAEPICLTAIDRKPGVKAGKIKNITFQNISCKGENGIFLSGSSDNYIEEIQFQNVKVVLLKNSKWEIDGYDIRPCQGVGNMKGKISGIYCNYCKDVDFQGLRIEKKESIMDYYKEDVTLLEVTNVNVF</sequence>
<dbReference type="InterPro" id="IPR051801">
    <property type="entry name" value="GH28_Enzymes"/>
</dbReference>
<comment type="caution">
    <text evidence="6">The sequence shown here is derived from an EMBL/GenBank/DDBJ whole genome shotgun (WGS) entry which is preliminary data.</text>
</comment>
<evidence type="ECO:0000256" key="1">
    <source>
        <dbReference type="ARBA" id="ARBA00008834"/>
    </source>
</evidence>
<dbReference type="Pfam" id="PF12708">
    <property type="entry name" value="Pect-lyase_RHGA_epim"/>
    <property type="match status" value="1"/>
</dbReference>
<evidence type="ECO:0000313" key="7">
    <source>
        <dbReference type="Proteomes" id="UP000247523"/>
    </source>
</evidence>
<keyword evidence="3 4" id="KW-0326">Glycosidase</keyword>
<keyword evidence="2 4" id="KW-0378">Hydrolase</keyword>
<evidence type="ECO:0000259" key="5">
    <source>
        <dbReference type="Pfam" id="PF12708"/>
    </source>
</evidence>
<dbReference type="GO" id="GO:0005975">
    <property type="term" value="P:carbohydrate metabolic process"/>
    <property type="evidence" value="ECO:0007669"/>
    <property type="project" value="InterPro"/>
</dbReference>
<feature type="domain" description="Rhamnogalacturonase A/B/Epimerase-like pectate lyase" evidence="5">
    <location>
        <begin position="3"/>
        <end position="58"/>
    </location>
</feature>
<dbReference type="InterPro" id="IPR012334">
    <property type="entry name" value="Pectin_lyas_fold"/>
</dbReference>
<dbReference type="PANTHER" id="PTHR31339">
    <property type="entry name" value="PECTIN LYASE-RELATED"/>
    <property type="match status" value="1"/>
</dbReference>
<dbReference type="Pfam" id="PF00295">
    <property type="entry name" value="Glyco_hydro_28"/>
    <property type="match status" value="1"/>
</dbReference>
<reference evidence="6 7" key="1">
    <citation type="submission" date="2018-05" db="EMBL/GenBank/DDBJ databases">
        <title>Genomic Encyclopedia of Type Strains, Phase IV (KMG-IV): sequencing the most valuable type-strain genomes for metagenomic binning, comparative biology and taxonomic classification.</title>
        <authorList>
            <person name="Goeker M."/>
        </authorList>
    </citation>
    <scope>NUCLEOTIDE SEQUENCE [LARGE SCALE GENOMIC DNA]</scope>
    <source>
        <strain evidence="6 7">DSM 28816</strain>
    </source>
</reference>
<dbReference type="Proteomes" id="UP000247523">
    <property type="component" value="Unassembled WGS sequence"/>
</dbReference>
<dbReference type="SMART" id="SM00710">
    <property type="entry name" value="PbH1"/>
    <property type="match status" value="6"/>
</dbReference>
<evidence type="ECO:0000313" key="6">
    <source>
        <dbReference type="EMBL" id="PXV86222.1"/>
    </source>
</evidence>
<dbReference type="AlphaFoldDB" id="A0A318EHR5"/>
<organism evidence="6 7">
    <name type="scientific">Lachnotalea glycerini</name>
    <dbReference type="NCBI Taxonomy" id="1763509"/>
    <lineage>
        <taxon>Bacteria</taxon>
        <taxon>Bacillati</taxon>
        <taxon>Bacillota</taxon>
        <taxon>Clostridia</taxon>
        <taxon>Lachnospirales</taxon>
        <taxon>Lachnospiraceae</taxon>
        <taxon>Lachnotalea</taxon>
    </lineage>
</organism>
<dbReference type="InterPro" id="IPR011050">
    <property type="entry name" value="Pectin_lyase_fold/virulence"/>
</dbReference>
<dbReference type="Gene3D" id="2.160.20.10">
    <property type="entry name" value="Single-stranded right-handed beta-helix, Pectin lyase-like"/>
    <property type="match status" value="1"/>
</dbReference>
<dbReference type="GO" id="GO:0004650">
    <property type="term" value="F:polygalacturonase activity"/>
    <property type="evidence" value="ECO:0007669"/>
    <property type="project" value="InterPro"/>
</dbReference>
<accession>A0A318EHR5</accession>
<comment type="similarity">
    <text evidence="1 4">Belongs to the glycosyl hydrolase 28 family.</text>
</comment>
<dbReference type="SUPFAM" id="SSF51126">
    <property type="entry name" value="Pectin lyase-like"/>
    <property type="match status" value="1"/>
</dbReference>
<gene>
    <name evidence="6" type="ORF">C8E03_1136</name>
</gene>
<dbReference type="InterPro" id="IPR006626">
    <property type="entry name" value="PbH1"/>
</dbReference>
<proteinExistence type="inferred from homology"/>
<keyword evidence="6" id="KW-0456">Lyase</keyword>
<evidence type="ECO:0000256" key="2">
    <source>
        <dbReference type="ARBA" id="ARBA00022801"/>
    </source>
</evidence>
<dbReference type="GO" id="GO:0016829">
    <property type="term" value="F:lyase activity"/>
    <property type="evidence" value="ECO:0007669"/>
    <property type="project" value="UniProtKB-KW"/>
</dbReference>
<dbReference type="InterPro" id="IPR000743">
    <property type="entry name" value="Glyco_hydro_28"/>
</dbReference>
<dbReference type="RefSeq" id="WP_242993635.1">
    <property type="nucleotide sequence ID" value="NZ_QICS01000013.1"/>
</dbReference>
<dbReference type="InterPro" id="IPR024535">
    <property type="entry name" value="RHGA/B-epi-like_pectate_lyase"/>
</dbReference>